<protein>
    <submittedName>
        <fullName evidence="2">Putative toxin-antitoxin system toxin component, PIN family</fullName>
    </submittedName>
</protein>
<proteinExistence type="predicted"/>
<feature type="domain" description="PIN" evidence="1">
    <location>
        <begin position="4"/>
        <end position="115"/>
    </location>
</feature>
<organism evidence="2">
    <name type="scientific">Desulfatirhabdium butyrativorans</name>
    <dbReference type="NCBI Taxonomy" id="340467"/>
    <lineage>
        <taxon>Bacteria</taxon>
        <taxon>Pseudomonadati</taxon>
        <taxon>Thermodesulfobacteriota</taxon>
        <taxon>Desulfobacteria</taxon>
        <taxon>Desulfobacterales</taxon>
        <taxon>Desulfatirhabdiaceae</taxon>
        <taxon>Desulfatirhabdium</taxon>
    </lineage>
</organism>
<dbReference type="Gene3D" id="3.40.50.1010">
    <property type="entry name" value="5'-nuclease"/>
    <property type="match status" value="1"/>
</dbReference>
<comment type="caution">
    <text evidence="2">The sequence shown here is derived from an EMBL/GenBank/DDBJ whole genome shotgun (WGS) entry which is preliminary data.</text>
</comment>
<gene>
    <name evidence="2" type="ORF">ENS29_04910</name>
</gene>
<dbReference type="Pfam" id="PF13470">
    <property type="entry name" value="PIN_3"/>
    <property type="match status" value="1"/>
</dbReference>
<accession>A0A7C4MSH4</accession>
<evidence type="ECO:0000313" key="2">
    <source>
        <dbReference type="EMBL" id="HGU32179.1"/>
    </source>
</evidence>
<reference evidence="2" key="1">
    <citation type="journal article" date="2020" name="mSystems">
        <title>Genome- and Community-Level Interaction Insights into Carbon Utilization and Element Cycling Functions of Hydrothermarchaeota in Hydrothermal Sediment.</title>
        <authorList>
            <person name="Zhou Z."/>
            <person name="Liu Y."/>
            <person name="Xu W."/>
            <person name="Pan J."/>
            <person name="Luo Z.H."/>
            <person name="Li M."/>
        </authorList>
    </citation>
    <scope>NUCLEOTIDE SEQUENCE [LARGE SCALE GENOMIC DNA]</scope>
    <source>
        <strain evidence="2">SpSt-477</strain>
    </source>
</reference>
<dbReference type="AlphaFoldDB" id="A0A7C4MSH4"/>
<dbReference type="SMART" id="SM00670">
    <property type="entry name" value="PINc"/>
    <property type="match status" value="1"/>
</dbReference>
<dbReference type="InterPro" id="IPR002716">
    <property type="entry name" value="PIN_dom"/>
</dbReference>
<dbReference type="EMBL" id="DSUH01000110">
    <property type="protein sequence ID" value="HGU32179.1"/>
    <property type="molecule type" value="Genomic_DNA"/>
</dbReference>
<evidence type="ECO:0000259" key="1">
    <source>
        <dbReference type="SMART" id="SM00670"/>
    </source>
</evidence>
<dbReference type="PANTHER" id="PTHR34610">
    <property type="entry name" value="SSL7007 PROTEIN"/>
    <property type="match status" value="1"/>
</dbReference>
<dbReference type="SUPFAM" id="SSF88723">
    <property type="entry name" value="PIN domain-like"/>
    <property type="match status" value="1"/>
</dbReference>
<dbReference type="InterPro" id="IPR029060">
    <property type="entry name" value="PIN-like_dom_sf"/>
</dbReference>
<dbReference type="InterPro" id="IPR002850">
    <property type="entry name" value="PIN_toxin-like"/>
</dbReference>
<dbReference type="PANTHER" id="PTHR34610:SF3">
    <property type="entry name" value="SSL7007 PROTEIN"/>
    <property type="match status" value="1"/>
</dbReference>
<name>A0A7C4MSH4_9BACT</name>
<sequence length="142" mass="16488">MSKVKIVLDTNVLLVSIPSRSKYHWIFQKLLSGSFDLLITTEILLEYEEILKRRYSPSVAENVIRALLLLPNVVHQHVYFHWLLIEDDPDDNKFVDAYVAGNADLLVTNDRHFSVLRQVHYPPIHIVSIDMFRSMMHGDGCQ</sequence>
<dbReference type="NCBIfam" id="TIGR00305">
    <property type="entry name" value="putative toxin-antitoxin system toxin component, PIN family"/>
    <property type="match status" value="1"/>
</dbReference>